<dbReference type="CTD" id="100134976"/>
<dbReference type="GO" id="GO:0004896">
    <property type="term" value="F:cytokine receptor activity"/>
    <property type="evidence" value="ECO:0007669"/>
    <property type="project" value="TreeGrafter"/>
</dbReference>
<evidence type="ECO:0000313" key="17">
    <source>
        <dbReference type="RefSeq" id="XP_028986191.1"/>
    </source>
</evidence>
<gene>
    <name evidence="11 12 13 14 15 16 17" type="primary">il21r.1</name>
</gene>
<dbReference type="GO" id="GO:0009897">
    <property type="term" value="C:external side of plasma membrane"/>
    <property type="evidence" value="ECO:0007669"/>
    <property type="project" value="TreeGrafter"/>
</dbReference>
<dbReference type="KEGG" id="bspl:114843630"/>
<dbReference type="PANTHER" id="PTHR23037">
    <property type="entry name" value="CYTOKINE RECEPTOR"/>
    <property type="match status" value="1"/>
</dbReference>
<keyword evidence="3 9" id="KW-0732">Signal</keyword>
<keyword evidence="5 8" id="KW-0472">Membrane</keyword>
<organism evidence="10 14">
    <name type="scientific">Betta splendens</name>
    <name type="common">Siamese fighting fish</name>
    <dbReference type="NCBI Taxonomy" id="158456"/>
    <lineage>
        <taxon>Eukaryota</taxon>
        <taxon>Metazoa</taxon>
        <taxon>Chordata</taxon>
        <taxon>Craniata</taxon>
        <taxon>Vertebrata</taxon>
        <taxon>Euteleostomi</taxon>
        <taxon>Actinopterygii</taxon>
        <taxon>Neopterygii</taxon>
        <taxon>Teleostei</taxon>
        <taxon>Neoteleostei</taxon>
        <taxon>Acanthomorphata</taxon>
        <taxon>Anabantaria</taxon>
        <taxon>Anabantiformes</taxon>
        <taxon>Anabantoidei</taxon>
        <taxon>Osphronemidae</taxon>
        <taxon>Betta</taxon>
    </lineage>
</organism>
<feature type="transmembrane region" description="Helical" evidence="8">
    <location>
        <begin position="230"/>
        <end position="248"/>
    </location>
</feature>
<dbReference type="RefSeq" id="XP_028986181.1">
    <property type="nucleotide sequence ID" value="XM_029130348.3"/>
</dbReference>
<evidence type="ECO:0000256" key="8">
    <source>
        <dbReference type="SAM" id="Phobius"/>
    </source>
</evidence>
<keyword evidence="6 11" id="KW-0675">Receptor</keyword>
<dbReference type="InterPro" id="IPR036116">
    <property type="entry name" value="FN3_sf"/>
</dbReference>
<evidence type="ECO:0000313" key="12">
    <source>
        <dbReference type="RefSeq" id="XP_028986179.1"/>
    </source>
</evidence>
<accession>A0A6P7KUJ6</accession>
<dbReference type="GeneID" id="114843630"/>
<evidence type="ECO:0000256" key="2">
    <source>
        <dbReference type="ARBA" id="ARBA00022692"/>
    </source>
</evidence>
<feature type="region of interest" description="Disordered" evidence="7">
    <location>
        <begin position="454"/>
        <end position="477"/>
    </location>
</feature>
<evidence type="ECO:0000256" key="3">
    <source>
        <dbReference type="ARBA" id="ARBA00022729"/>
    </source>
</evidence>
<dbReference type="SUPFAM" id="SSF49265">
    <property type="entry name" value="Fibronectin type III"/>
    <property type="match status" value="1"/>
</dbReference>
<dbReference type="RefSeq" id="XP_028986183.1">
    <property type="nucleotide sequence ID" value="XM_029130350.3"/>
</dbReference>
<dbReference type="Gene3D" id="2.60.40.10">
    <property type="entry name" value="Immunoglobulins"/>
    <property type="match status" value="1"/>
</dbReference>
<keyword evidence="4 8" id="KW-1133">Transmembrane helix</keyword>
<sequence length="506" mass="56192">MAPTPVLLPLLWSLSLIHGASSLCNVTCWTDYEALLNCSCSGSVPAHPVQVTVVCRGFEAEVSGSCDITPPQSWCAVAEDLEEVASTDTECSASVKQRDEQDALKVTESRSWKLSDVVKPRPPFSVRVADVDGFYNVTWAVNNTYGCLRYRVRIRESTEPSKDPDLVLKLGGTFVPLKHNLLQQHVTYTVDLQAQLCTDWLEGPWSEWSSSAQWRTGAFEAEGGNRSWCYVFLPVLLLFGLLLLAYLYKPFWQKKIQVITNVPKPNDFFKPLYHSYGGNFKEWVKPVFREFDYVSVESVAPMMSEKLRWSNEKLSYGEDAGAGERFLQALQPHANLLLHLQDAGRSTGHVSILTVTLDGEVASQGSMRSYQDGGSLGSYEEDDRRPAGYEAGEQLCGGGAQNQLSLENLHFEPRGRFVEAERASLDSFASHEQSEDGYPHVDLDTIDSGFVECSSPGVSPSGTAGQTDSDPFQEHKNSNSNYVKQWMICSAIQEDCSSESELQQTQ</sequence>
<evidence type="ECO:0000256" key="4">
    <source>
        <dbReference type="ARBA" id="ARBA00022989"/>
    </source>
</evidence>
<evidence type="ECO:0000313" key="14">
    <source>
        <dbReference type="RefSeq" id="XP_028986182.1"/>
    </source>
</evidence>
<evidence type="ECO:0000256" key="5">
    <source>
        <dbReference type="ARBA" id="ARBA00023136"/>
    </source>
</evidence>
<feature type="chain" id="PRO_5044651499" evidence="9">
    <location>
        <begin position="23"/>
        <end position="506"/>
    </location>
</feature>
<evidence type="ECO:0000313" key="16">
    <source>
        <dbReference type="RefSeq" id="XP_028986187.1"/>
    </source>
</evidence>
<feature type="compositionally biased region" description="Polar residues" evidence="7">
    <location>
        <begin position="456"/>
        <end position="470"/>
    </location>
</feature>
<evidence type="ECO:0000313" key="11">
    <source>
        <dbReference type="RefSeq" id="XP_028986178.1"/>
    </source>
</evidence>
<dbReference type="PANTHER" id="PTHR23037:SF7">
    <property type="entry name" value="INTERLEUKIN-21 RECEPTOR"/>
    <property type="match status" value="1"/>
</dbReference>
<evidence type="ECO:0000313" key="10">
    <source>
        <dbReference type="Proteomes" id="UP000515150"/>
    </source>
</evidence>
<dbReference type="InterPro" id="IPR013783">
    <property type="entry name" value="Ig-like_fold"/>
</dbReference>
<evidence type="ECO:0000256" key="9">
    <source>
        <dbReference type="SAM" id="SignalP"/>
    </source>
</evidence>
<dbReference type="AlphaFoldDB" id="A0A6P7KUJ6"/>
<proteinExistence type="predicted"/>
<evidence type="ECO:0000313" key="15">
    <source>
        <dbReference type="RefSeq" id="XP_028986183.1"/>
    </source>
</evidence>
<dbReference type="RefSeq" id="XP_028986179.1">
    <property type="nucleotide sequence ID" value="XM_029130346.3"/>
</dbReference>
<evidence type="ECO:0000256" key="6">
    <source>
        <dbReference type="ARBA" id="ARBA00023170"/>
    </source>
</evidence>
<reference evidence="11 12" key="1">
    <citation type="submission" date="2025-04" db="UniProtKB">
        <authorList>
            <consortium name="RefSeq"/>
        </authorList>
    </citation>
    <scope>IDENTIFICATION</scope>
</reference>
<dbReference type="OrthoDB" id="8939865at2759"/>
<evidence type="ECO:0000313" key="13">
    <source>
        <dbReference type="RefSeq" id="XP_028986181.1"/>
    </source>
</evidence>
<protein>
    <submittedName>
        <fullName evidence="11 12">Interleukin 21 receptor, tandem duplicate 1</fullName>
    </submittedName>
</protein>
<dbReference type="RefSeq" id="XP_028986191.1">
    <property type="nucleotide sequence ID" value="XM_029130358.3"/>
</dbReference>
<dbReference type="RefSeq" id="XP_028986182.1">
    <property type="nucleotide sequence ID" value="XM_029130349.3"/>
</dbReference>
<feature type="region of interest" description="Disordered" evidence="7">
    <location>
        <begin position="364"/>
        <end position="384"/>
    </location>
</feature>
<evidence type="ECO:0000256" key="1">
    <source>
        <dbReference type="ARBA" id="ARBA00004167"/>
    </source>
</evidence>
<keyword evidence="2 8" id="KW-0812">Transmembrane</keyword>
<dbReference type="RefSeq" id="XP_028986187.1">
    <property type="nucleotide sequence ID" value="XM_029130354.3"/>
</dbReference>
<feature type="signal peptide" evidence="9">
    <location>
        <begin position="1"/>
        <end position="22"/>
    </location>
</feature>
<name>A0A6P7KUJ6_BETSP</name>
<comment type="subcellular location">
    <subcellularLocation>
        <location evidence="1">Membrane</location>
        <topology evidence="1">Single-pass membrane protein</topology>
    </subcellularLocation>
</comment>
<keyword evidence="10" id="KW-1185">Reference proteome</keyword>
<dbReference type="Proteomes" id="UP000515150">
    <property type="component" value="Chromosome 16"/>
</dbReference>
<dbReference type="GeneTree" id="ENSGT00510000049239"/>
<dbReference type="RefSeq" id="XP_028986178.1">
    <property type="nucleotide sequence ID" value="XM_029130345.3"/>
</dbReference>
<evidence type="ECO:0000256" key="7">
    <source>
        <dbReference type="SAM" id="MobiDB-lite"/>
    </source>
</evidence>